<reference evidence="1" key="1">
    <citation type="submission" date="2021-02" db="EMBL/GenBank/DDBJ databases">
        <authorList>
            <person name="Nowell W R."/>
        </authorList>
    </citation>
    <scope>NUCLEOTIDE SEQUENCE</scope>
    <source>
        <strain evidence="1">Ploen Becks lab</strain>
    </source>
</reference>
<accession>A0A813WN76</accession>
<dbReference type="AlphaFoldDB" id="A0A813WN76"/>
<protein>
    <submittedName>
        <fullName evidence="1">Uncharacterized protein</fullName>
    </submittedName>
</protein>
<name>A0A813WN76_9BILA</name>
<dbReference type="Proteomes" id="UP000663879">
    <property type="component" value="Unassembled WGS sequence"/>
</dbReference>
<sequence>MSAVKFFKVPIEIRVDFVTDNRHERADLVEFIENNGCRDKGGLVRIRTIKSKTEYGKASVFLAMKYPFYNGWLLEFINKTLINRNSYRAFAEEEVMLAVPDNLGQMPNPSNIYSVQYTIFNRLSFGRGRFLNRSAVDLSRANNHHNQPQNNERNFGFMTTHINEANPIENLDRENEEFEILNH</sequence>
<evidence type="ECO:0000313" key="2">
    <source>
        <dbReference type="Proteomes" id="UP000663879"/>
    </source>
</evidence>
<gene>
    <name evidence="1" type="ORF">OXX778_LOCUS9414</name>
</gene>
<dbReference type="EMBL" id="CAJNOC010001387">
    <property type="protein sequence ID" value="CAF0860510.1"/>
    <property type="molecule type" value="Genomic_DNA"/>
</dbReference>
<comment type="caution">
    <text evidence="1">The sequence shown here is derived from an EMBL/GenBank/DDBJ whole genome shotgun (WGS) entry which is preliminary data.</text>
</comment>
<dbReference type="OrthoDB" id="10178683at2759"/>
<evidence type="ECO:0000313" key="1">
    <source>
        <dbReference type="EMBL" id="CAF0860510.1"/>
    </source>
</evidence>
<organism evidence="1 2">
    <name type="scientific">Brachionus calyciflorus</name>
    <dbReference type="NCBI Taxonomy" id="104777"/>
    <lineage>
        <taxon>Eukaryota</taxon>
        <taxon>Metazoa</taxon>
        <taxon>Spiralia</taxon>
        <taxon>Gnathifera</taxon>
        <taxon>Rotifera</taxon>
        <taxon>Eurotatoria</taxon>
        <taxon>Monogononta</taxon>
        <taxon>Pseudotrocha</taxon>
        <taxon>Ploima</taxon>
        <taxon>Brachionidae</taxon>
        <taxon>Brachionus</taxon>
    </lineage>
</organism>
<proteinExistence type="predicted"/>
<keyword evidence="2" id="KW-1185">Reference proteome</keyword>